<keyword evidence="2" id="KW-1185">Reference proteome</keyword>
<name>A0ACC2IR77_9PLEO</name>
<accession>A0ACC2IR77</accession>
<evidence type="ECO:0000313" key="1">
    <source>
        <dbReference type="EMBL" id="KAJ8117653.1"/>
    </source>
</evidence>
<gene>
    <name evidence="1" type="ORF">OPT61_g1202</name>
</gene>
<reference evidence="1" key="1">
    <citation type="submission" date="2022-11" db="EMBL/GenBank/DDBJ databases">
        <title>Genome Sequence of Boeremia exigua.</title>
        <authorList>
            <person name="Buettner E."/>
        </authorList>
    </citation>
    <scope>NUCLEOTIDE SEQUENCE</scope>
    <source>
        <strain evidence="1">CU02</strain>
    </source>
</reference>
<protein>
    <submittedName>
        <fullName evidence="1">Uncharacterized protein</fullName>
    </submittedName>
</protein>
<evidence type="ECO:0000313" key="2">
    <source>
        <dbReference type="Proteomes" id="UP001153331"/>
    </source>
</evidence>
<proteinExistence type="predicted"/>
<dbReference type="EMBL" id="JAPHNI010000045">
    <property type="protein sequence ID" value="KAJ8117653.1"/>
    <property type="molecule type" value="Genomic_DNA"/>
</dbReference>
<organism evidence="1 2">
    <name type="scientific">Boeremia exigua</name>
    <dbReference type="NCBI Taxonomy" id="749465"/>
    <lineage>
        <taxon>Eukaryota</taxon>
        <taxon>Fungi</taxon>
        <taxon>Dikarya</taxon>
        <taxon>Ascomycota</taxon>
        <taxon>Pezizomycotina</taxon>
        <taxon>Dothideomycetes</taxon>
        <taxon>Pleosporomycetidae</taxon>
        <taxon>Pleosporales</taxon>
        <taxon>Pleosporineae</taxon>
        <taxon>Didymellaceae</taxon>
        <taxon>Boeremia</taxon>
    </lineage>
</organism>
<sequence>MPRFLHRIFSDKHLSFRREASTQDDVQQSRRVITKSATPRPETRLRARLSQLNLALHPENDGRVEDGASLAGSGAARPILAPSIASHECYAPAPKTKAPRRRLSKRHRTLDDSTWTLTSREACWPTASDWDQLNTTLSGVLIRATPPASVCFPEEPNYNEAACSRIRERWSDSTFHGADPVSIDYPIWTNDSCNPIYANGTSITGDPNAGERGCNADTYPAYVVNATRSEQVAAALKWADARNIRVIVKATGHSYTGRSTGPSSLSIWTHNFRGLEYIAHFAPTACPASDTYTAVRIAAGHTGGEIQEYLSTHGKITVTGANPSVGIIGWLTGGGHGFLSSTYGMGSDNLLEARIVLPNGSTITTNPCLHAEIFSAIRGGGGSTFGVLTEVVLRTHPTPQTTLHVFNLTSLPATSDTDFWATVGFLHTQMPALKRGGMQGYYYIVGPPTFPSLSLFWAFILFNKPADTATTLLAPIVAYLAARPSLFAHSTSLTHAPTYHAFASHISNEAVATGGSTYGSRLLSPRSLSDANTTAVAFHAIGPHGNATSHSTLIGHMVAPDFPPSYHPEAISLNPAWRAALSHLIVVSGWRDGASRLEIERVYADITARTQVLRELSPETGAYFNEADSREVDWQESFFGDRYEELLRLKRRVDPGSVLWCRRCVGSEVLEERDGGKLCARKRSVEGNTRGRGKGKSELRP</sequence>
<comment type="caution">
    <text evidence="1">The sequence shown here is derived from an EMBL/GenBank/DDBJ whole genome shotgun (WGS) entry which is preliminary data.</text>
</comment>
<dbReference type="Proteomes" id="UP001153331">
    <property type="component" value="Unassembled WGS sequence"/>
</dbReference>